<feature type="compositionally biased region" description="Basic and acidic residues" evidence="6">
    <location>
        <begin position="409"/>
        <end position="427"/>
    </location>
</feature>
<feature type="region of interest" description="Disordered" evidence="6">
    <location>
        <begin position="404"/>
        <end position="541"/>
    </location>
</feature>
<feature type="compositionally biased region" description="Basic and acidic residues" evidence="6">
    <location>
        <begin position="464"/>
        <end position="504"/>
    </location>
</feature>
<comment type="subcellular location">
    <subcellularLocation>
        <location evidence="1">Cytoplasm</location>
        <location evidence="1">Cytoskeleton</location>
    </subcellularLocation>
</comment>
<evidence type="ECO:0000256" key="4">
    <source>
        <dbReference type="ARBA" id="ARBA00022701"/>
    </source>
</evidence>
<keyword evidence="4" id="KW-0493">Microtubule</keyword>
<protein>
    <recommendedName>
        <fullName evidence="7">TPX2 C-terminal domain-containing protein</fullName>
    </recommendedName>
</protein>
<dbReference type="PANTHER" id="PTHR47286:SF2">
    <property type="entry name" value="F3I6.9 PROTEIN"/>
    <property type="match status" value="1"/>
</dbReference>
<feature type="region of interest" description="Disordered" evidence="6">
    <location>
        <begin position="270"/>
        <end position="377"/>
    </location>
</feature>
<organism evidence="8 9">
    <name type="scientific">Populus deltoides</name>
    <name type="common">Eastern poplar</name>
    <name type="synonym">Eastern cottonwood</name>
    <dbReference type="NCBI Taxonomy" id="3696"/>
    <lineage>
        <taxon>Eukaryota</taxon>
        <taxon>Viridiplantae</taxon>
        <taxon>Streptophyta</taxon>
        <taxon>Embryophyta</taxon>
        <taxon>Tracheophyta</taxon>
        <taxon>Spermatophyta</taxon>
        <taxon>Magnoliopsida</taxon>
        <taxon>eudicotyledons</taxon>
        <taxon>Gunneridae</taxon>
        <taxon>Pentapetalae</taxon>
        <taxon>rosids</taxon>
        <taxon>fabids</taxon>
        <taxon>Malpighiales</taxon>
        <taxon>Salicaceae</taxon>
        <taxon>Saliceae</taxon>
        <taxon>Populus</taxon>
    </lineage>
</organism>
<feature type="domain" description="TPX2 C-terminal" evidence="7">
    <location>
        <begin position="461"/>
        <end position="530"/>
    </location>
</feature>
<gene>
    <name evidence="8" type="ORF">H0E87_018435</name>
</gene>
<feature type="compositionally biased region" description="Basic and acidic residues" evidence="6">
    <location>
        <begin position="270"/>
        <end position="281"/>
    </location>
</feature>
<evidence type="ECO:0000256" key="3">
    <source>
        <dbReference type="ARBA" id="ARBA00022490"/>
    </source>
</evidence>
<evidence type="ECO:0000259" key="7">
    <source>
        <dbReference type="Pfam" id="PF06886"/>
    </source>
</evidence>
<dbReference type="Pfam" id="PF06886">
    <property type="entry name" value="TPX2"/>
    <property type="match status" value="1"/>
</dbReference>
<feature type="compositionally biased region" description="Basic and acidic residues" evidence="6">
    <location>
        <begin position="530"/>
        <end position="541"/>
    </location>
</feature>
<feature type="compositionally biased region" description="Low complexity" evidence="6">
    <location>
        <begin position="310"/>
        <end position="333"/>
    </location>
</feature>
<evidence type="ECO:0000256" key="5">
    <source>
        <dbReference type="ARBA" id="ARBA00023212"/>
    </source>
</evidence>
<feature type="compositionally biased region" description="Basic and acidic residues" evidence="6">
    <location>
        <begin position="288"/>
        <end position="300"/>
    </location>
</feature>
<feature type="compositionally biased region" description="Basic and acidic residues" evidence="6">
    <location>
        <begin position="131"/>
        <end position="151"/>
    </location>
</feature>
<reference evidence="8" key="1">
    <citation type="journal article" date="2021" name="J. Hered.">
        <title>Genome Assembly of Salicaceae Populus deltoides (Eastern Cottonwood) I-69 Based on Nanopore Sequencing and Hi-C Technologies.</title>
        <authorList>
            <person name="Bai S."/>
            <person name="Wu H."/>
            <person name="Zhang J."/>
            <person name="Pan Z."/>
            <person name="Zhao W."/>
            <person name="Li Z."/>
            <person name="Tong C."/>
        </authorList>
    </citation>
    <scope>NUCLEOTIDE SEQUENCE</scope>
    <source>
        <tissue evidence="8">Leaf</tissue>
    </source>
</reference>
<dbReference type="GO" id="GO:0005874">
    <property type="term" value="C:microtubule"/>
    <property type="evidence" value="ECO:0007669"/>
    <property type="project" value="UniProtKB-KW"/>
</dbReference>
<evidence type="ECO:0000256" key="6">
    <source>
        <dbReference type="SAM" id="MobiDB-lite"/>
    </source>
</evidence>
<evidence type="ECO:0000313" key="9">
    <source>
        <dbReference type="Proteomes" id="UP000807159"/>
    </source>
</evidence>
<dbReference type="EMBL" id="JACEGQ020000010">
    <property type="protein sequence ID" value="KAH8495244.1"/>
    <property type="molecule type" value="Genomic_DNA"/>
</dbReference>
<evidence type="ECO:0000313" key="8">
    <source>
        <dbReference type="EMBL" id="KAH8495244.1"/>
    </source>
</evidence>
<sequence length="541" mass="59636">MGESLVAASSYEDKIGGTVASDPALQASVSFGRFENDSLSWDKWSSFSQNKYLEEVEKCATPGSVAEKRAYFEAHYKKIAARKAELLDQEKQIEHDLSRANNQNSGDLIVKTSQMDSDFDASNGQTSSEGIRPESKLDNEWDGGHIDKPTEDAAIDAHGQASTNKPYEDTVVDAHGQASSNDPYEDAAFAVHGQASLNEPYEDAAIDVQGQVPLNGRVKEEQDSELDTPVSAKLEEVALIKKEETGSQDMRELPKNLEKEMESILMIKEEKVKLDHRKESPKISPMSKVRDLAMAKKKPEPPITKRPQISSLKFSKPASTSSSLSASQSSMKKVNGSSLPSSKNTLVGGNKKVTPKSLHMSLSMDSPNSETAPLTTTRKSFIMEKMGDKDIVKRAFKTFQNNFSQLKSSAEERSIGAKQMPAKERGVEVSTSMTPRKENIGSFKSGGVDRRTAKLAPSSSVLKSDGRAERRKEFSKKLEEKSKTEAESRRLGTKSKEKREAEIKKPRRSLNFKATPMPGFYRGQKASKSPLDKEGSKTLRI</sequence>
<keyword evidence="9" id="KW-1185">Reference proteome</keyword>
<feature type="compositionally biased region" description="Polar residues" evidence="6">
    <location>
        <begin position="335"/>
        <end position="347"/>
    </location>
</feature>
<feature type="region of interest" description="Disordered" evidence="6">
    <location>
        <begin position="113"/>
        <end position="187"/>
    </location>
</feature>
<feature type="compositionally biased region" description="Polar residues" evidence="6">
    <location>
        <begin position="363"/>
        <end position="377"/>
    </location>
</feature>
<comment type="similarity">
    <text evidence="2">Belongs to the TPX2 family.</text>
</comment>
<feature type="compositionally biased region" description="Polar residues" evidence="6">
    <location>
        <begin position="113"/>
        <end position="129"/>
    </location>
</feature>
<evidence type="ECO:0000256" key="2">
    <source>
        <dbReference type="ARBA" id="ARBA00005885"/>
    </source>
</evidence>
<name>A0A8T2XRE5_POPDE</name>
<keyword evidence="3" id="KW-0963">Cytoplasm</keyword>
<dbReference type="PANTHER" id="PTHR47286">
    <property type="entry name" value="F3I6.9 PROTEIN"/>
    <property type="match status" value="1"/>
</dbReference>
<dbReference type="Proteomes" id="UP000807159">
    <property type="component" value="Chromosome 10"/>
</dbReference>
<dbReference type="EMBL" id="JACEGQ020000010">
    <property type="protein sequence ID" value="KAH8495243.1"/>
    <property type="molecule type" value="Genomic_DNA"/>
</dbReference>
<accession>A0A8T2XRE5</accession>
<dbReference type="InterPro" id="IPR027329">
    <property type="entry name" value="TPX2_C"/>
</dbReference>
<comment type="caution">
    <text evidence="8">The sequence shown here is derived from an EMBL/GenBank/DDBJ whole genome shotgun (WGS) entry which is preliminary data.</text>
</comment>
<keyword evidence="5" id="KW-0206">Cytoskeleton</keyword>
<dbReference type="AlphaFoldDB" id="A0A8T2XRE5"/>
<evidence type="ECO:0000256" key="1">
    <source>
        <dbReference type="ARBA" id="ARBA00004245"/>
    </source>
</evidence>
<proteinExistence type="inferred from homology"/>